<proteinExistence type="predicted"/>
<feature type="non-terminal residue" evidence="1">
    <location>
        <position position="1"/>
    </location>
</feature>
<organism evidence="1">
    <name type="scientific">human gut metagenome</name>
    <dbReference type="NCBI Taxonomy" id="408170"/>
    <lineage>
        <taxon>unclassified sequences</taxon>
        <taxon>metagenomes</taxon>
        <taxon>organismal metagenomes</taxon>
    </lineage>
</organism>
<name>W1X8L6_9ZZZZ</name>
<dbReference type="EMBL" id="AZMM01017268">
    <property type="protein sequence ID" value="ETJ26712.1"/>
    <property type="molecule type" value="Genomic_DNA"/>
</dbReference>
<evidence type="ECO:0000313" key="1">
    <source>
        <dbReference type="EMBL" id="ETJ26712.1"/>
    </source>
</evidence>
<sequence>QKIVTIGGIYGEIVELGDEKVKVQVSEKVELTFARTAVANVLSKKNKEEK</sequence>
<reference evidence="1" key="1">
    <citation type="submission" date="2013-12" db="EMBL/GenBank/DDBJ databases">
        <title>A Varibaculum cambriense genome reconstructed from a premature infant gut community with otherwise low bacterial novelty that shifts toward anaerobic metabolism during the third week of life.</title>
        <authorList>
            <person name="Brown C.T."/>
            <person name="Sharon I."/>
            <person name="Thomas B.C."/>
            <person name="Castelle C.J."/>
            <person name="Morowitz M.J."/>
            <person name="Banfield J.F."/>
        </authorList>
    </citation>
    <scope>NUCLEOTIDE SEQUENCE</scope>
</reference>
<dbReference type="Pfam" id="PF02699">
    <property type="entry name" value="YajC"/>
    <property type="match status" value="1"/>
</dbReference>
<gene>
    <name evidence="1" type="ORF">Q604_UNBC17268G0002</name>
</gene>
<dbReference type="AlphaFoldDB" id="W1X8L6"/>
<protein>
    <submittedName>
        <fullName evidence="1">Preprotein translocase, YajC subunit</fullName>
    </submittedName>
</protein>
<dbReference type="InterPro" id="IPR003849">
    <property type="entry name" value="Preprotein_translocase_YajC"/>
</dbReference>
<accession>W1X8L6</accession>
<comment type="caution">
    <text evidence="1">The sequence shown here is derived from an EMBL/GenBank/DDBJ whole genome shotgun (WGS) entry which is preliminary data.</text>
</comment>